<evidence type="ECO:0008006" key="3">
    <source>
        <dbReference type="Google" id="ProtNLM"/>
    </source>
</evidence>
<dbReference type="SUPFAM" id="SSF53271">
    <property type="entry name" value="PRTase-like"/>
    <property type="match status" value="1"/>
</dbReference>
<dbReference type="Gene3D" id="3.40.50.2020">
    <property type="match status" value="1"/>
</dbReference>
<protein>
    <recommendedName>
        <fullName evidence="3">Phosphoribosyltransferase domain-containing protein</fullName>
    </recommendedName>
</protein>
<dbReference type="AlphaFoldDB" id="A0A383TIR4"/>
<dbReference type="CDD" id="cd06223">
    <property type="entry name" value="PRTases_typeI"/>
    <property type="match status" value="1"/>
</dbReference>
<dbReference type="InterPro" id="IPR000836">
    <property type="entry name" value="PRTase_dom"/>
</dbReference>
<dbReference type="Proteomes" id="UP000262072">
    <property type="component" value="Unassembled WGS sequence"/>
</dbReference>
<evidence type="ECO:0000313" key="2">
    <source>
        <dbReference type="Proteomes" id="UP000262072"/>
    </source>
</evidence>
<dbReference type="OrthoDB" id="2339872at2"/>
<dbReference type="EMBL" id="UNRR01000041">
    <property type="protein sequence ID" value="SYZ79898.1"/>
    <property type="molecule type" value="Genomic_DNA"/>
</dbReference>
<proteinExistence type="predicted"/>
<gene>
    <name evidence="1" type="ORF">TART1_2774</name>
</gene>
<dbReference type="InterPro" id="IPR029057">
    <property type="entry name" value="PRTase-like"/>
</dbReference>
<sequence>MTIDLSDIIDNADSAVALDWYKDNNGEYTQIGSLIHDLKYFYIHNIQNPSFIGRIDDLAIAFKKYIDQFERDNPNFHITVIAPIPSYNPQTKSNPSGSPKIMYLVTERLATMLQRPFTLDLAEKVTDKQAKTNSLLSEDIQARVFPEQWRNATILVIDDLFGTGSSASLTLKAIKEKNPRVKLVFVTATKNKFGGLGHTVEGKLSSKIPKLSINNNQYLSIDFTHNNSAEHVSIFEGTDVFDALKEIDTGATINFQVKKGSNGYWHISQINNIK</sequence>
<dbReference type="RefSeq" id="WP_119093943.1">
    <property type="nucleotide sequence ID" value="NZ_UNRR01000041.1"/>
</dbReference>
<evidence type="ECO:0000313" key="1">
    <source>
        <dbReference type="EMBL" id="SYZ79898.1"/>
    </source>
</evidence>
<accession>A0A383TIR4</accession>
<reference evidence="2" key="1">
    <citation type="submission" date="2018-05" db="EMBL/GenBank/DDBJ databases">
        <authorList>
            <person name="Strepis N."/>
        </authorList>
    </citation>
    <scope>NUCLEOTIDE SEQUENCE [LARGE SCALE GENOMIC DNA]</scope>
</reference>
<organism evidence="1 2">
    <name type="scientific">Trichococcus shcherbakoviae</name>
    <dbReference type="NCBI Taxonomy" id="2094020"/>
    <lineage>
        <taxon>Bacteria</taxon>
        <taxon>Bacillati</taxon>
        <taxon>Bacillota</taxon>
        <taxon>Bacilli</taxon>
        <taxon>Lactobacillales</taxon>
        <taxon>Carnobacteriaceae</taxon>
        <taxon>Trichococcus</taxon>
    </lineage>
</organism>
<name>A0A383TIR4_9LACT</name>